<dbReference type="EMBL" id="CP060713">
    <property type="protein sequence ID" value="QNN53571.1"/>
    <property type="molecule type" value="Genomic_DNA"/>
</dbReference>
<evidence type="ECO:0000313" key="1">
    <source>
        <dbReference type="EMBL" id="QNN53571.1"/>
    </source>
</evidence>
<proteinExistence type="predicted"/>
<dbReference type="RefSeq" id="WP_187579413.1">
    <property type="nucleotide sequence ID" value="NZ_CP060713.1"/>
</dbReference>
<protein>
    <submittedName>
        <fullName evidence="1">Uncharacterized protein</fullName>
    </submittedName>
</protein>
<dbReference type="Proteomes" id="UP000515947">
    <property type="component" value="Chromosome"/>
</dbReference>
<gene>
    <name evidence="1" type="ORF">H9L09_03850</name>
</gene>
<dbReference type="KEGG" id="nmes:H9L09_03850"/>
<dbReference type="AlphaFoldDB" id="A0A7G9RD96"/>
<organism evidence="1 2">
    <name type="scientific">Nocardioides mesophilus</name>
    <dbReference type="NCBI Taxonomy" id="433659"/>
    <lineage>
        <taxon>Bacteria</taxon>
        <taxon>Bacillati</taxon>
        <taxon>Actinomycetota</taxon>
        <taxon>Actinomycetes</taxon>
        <taxon>Propionibacteriales</taxon>
        <taxon>Nocardioidaceae</taxon>
        <taxon>Nocardioides</taxon>
    </lineage>
</organism>
<sequence>MSTSRSPPIWKAWQKFFPSEGLPVPHTFSRNATAHTVSTKQYTSRNAVQSLMIVGSLIYFFNGETRRLEDRN</sequence>
<reference evidence="1 2" key="1">
    <citation type="submission" date="2020-08" db="EMBL/GenBank/DDBJ databases">
        <title>Genome sequence of Nocardioides mesophilus KACC 16243T.</title>
        <authorList>
            <person name="Hyun D.-W."/>
            <person name="Bae J.-W."/>
        </authorList>
    </citation>
    <scope>NUCLEOTIDE SEQUENCE [LARGE SCALE GENOMIC DNA]</scope>
    <source>
        <strain evidence="1 2">KACC 16243</strain>
    </source>
</reference>
<name>A0A7G9RD96_9ACTN</name>
<accession>A0A7G9RD96</accession>
<keyword evidence="2" id="KW-1185">Reference proteome</keyword>
<evidence type="ECO:0000313" key="2">
    <source>
        <dbReference type="Proteomes" id="UP000515947"/>
    </source>
</evidence>